<evidence type="ECO:0000256" key="6">
    <source>
        <dbReference type="RuleBase" id="RU361149"/>
    </source>
</evidence>
<dbReference type="GO" id="GO:0006955">
    <property type="term" value="P:immune response"/>
    <property type="evidence" value="ECO:0007669"/>
    <property type="project" value="InterPro"/>
</dbReference>
<dbReference type="FunFam" id="2.40.50.40:FF:000004">
    <property type="entry name" value="C-X-C motif chemokine"/>
    <property type="match status" value="1"/>
</dbReference>
<evidence type="ECO:0000313" key="9">
    <source>
        <dbReference type="Proteomes" id="UP000531151"/>
    </source>
</evidence>
<evidence type="ECO:0000256" key="2">
    <source>
        <dbReference type="ARBA" id="ARBA00010665"/>
    </source>
</evidence>
<keyword evidence="9" id="KW-1185">Reference proteome</keyword>
<dbReference type="CDD" id="cd00273">
    <property type="entry name" value="Chemokine_CXC"/>
    <property type="match status" value="1"/>
</dbReference>
<feature type="chain" id="PRO_5029942943" description="C-X-C motif chemokine" evidence="6">
    <location>
        <begin position="25"/>
        <end position="95"/>
    </location>
</feature>
<protein>
    <recommendedName>
        <fullName evidence="6">C-X-C motif chemokine</fullName>
    </recommendedName>
</protein>
<dbReference type="GO" id="GO:0006952">
    <property type="term" value="P:defense response"/>
    <property type="evidence" value="ECO:0007669"/>
    <property type="project" value="InterPro"/>
</dbReference>
<dbReference type="OrthoDB" id="9937393at2759"/>
<feature type="non-terminal residue" evidence="8">
    <location>
        <position position="95"/>
    </location>
</feature>
<dbReference type="PRINTS" id="PR00437">
    <property type="entry name" value="SMALLCYTKCXC"/>
</dbReference>
<dbReference type="Proteomes" id="UP000531151">
    <property type="component" value="Unassembled WGS sequence"/>
</dbReference>
<dbReference type="InterPro" id="IPR033899">
    <property type="entry name" value="CXC_Chemokine_domain"/>
</dbReference>
<accession>A0A7K4JAQ9</accession>
<dbReference type="InterPro" id="IPR001089">
    <property type="entry name" value="Chemokine_CXC"/>
</dbReference>
<comment type="caution">
    <text evidence="8">The sequence shown here is derived from an EMBL/GenBank/DDBJ whole genome shotgun (WGS) entry which is preliminary data.</text>
</comment>
<dbReference type="GO" id="GO:0008009">
    <property type="term" value="F:chemokine activity"/>
    <property type="evidence" value="ECO:0007669"/>
    <property type="project" value="InterPro"/>
</dbReference>
<gene>
    <name evidence="8" type="primary">Cxcl8_2</name>
    <name evidence="8" type="ORF">GEOCAL_R08168</name>
</gene>
<keyword evidence="5" id="KW-1015">Disulfide bond</keyword>
<dbReference type="AlphaFoldDB" id="A0A7K4JAQ9"/>
<dbReference type="InterPro" id="IPR001811">
    <property type="entry name" value="Chemokine_IL8-like_dom"/>
</dbReference>
<dbReference type="Pfam" id="PF00048">
    <property type="entry name" value="IL8"/>
    <property type="match status" value="1"/>
</dbReference>
<dbReference type="PROSITE" id="PS00471">
    <property type="entry name" value="SMALL_CYTOKINES_CXC"/>
    <property type="match status" value="1"/>
</dbReference>
<dbReference type="PANTHER" id="PTHR12015">
    <property type="entry name" value="SMALL INDUCIBLE CYTOKINE A"/>
    <property type="match status" value="1"/>
</dbReference>
<dbReference type="Gene3D" id="2.40.50.40">
    <property type="match status" value="1"/>
</dbReference>
<keyword evidence="6" id="KW-0145">Chemotaxis</keyword>
<feature type="non-terminal residue" evidence="8">
    <location>
        <position position="1"/>
    </location>
</feature>
<feature type="domain" description="Chemokine interleukin-8-like" evidence="7">
    <location>
        <begin position="31"/>
        <end position="92"/>
    </location>
</feature>
<dbReference type="PRINTS" id="PR00436">
    <property type="entry name" value="INTERLEUKIN8"/>
</dbReference>
<evidence type="ECO:0000313" key="8">
    <source>
        <dbReference type="EMBL" id="NWH61629.1"/>
    </source>
</evidence>
<proteinExistence type="inferred from homology"/>
<dbReference type="InterPro" id="IPR036048">
    <property type="entry name" value="Interleukin_8-like_sf"/>
</dbReference>
<evidence type="ECO:0000256" key="1">
    <source>
        <dbReference type="ARBA" id="ARBA00004613"/>
    </source>
</evidence>
<organism evidence="8 9">
    <name type="scientific">Geococcyx californianus</name>
    <name type="common">Greater roadrunner</name>
    <name type="synonym">Saurothera californiana</name>
    <dbReference type="NCBI Taxonomy" id="8947"/>
    <lineage>
        <taxon>Eukaryota</taxon>
        <taxon>Metazoa</taxon>
        <taxon>Chordata</taxon>
        <taxon>Craniata</taxon>
        <taxon>Vertebrata</taxon>
        <taxon>Euteleostomi</taxon>
        <taxon>Archelosauria</taxon>
        <taxon>Archosauria</taxon>
        <taxon>Dinosauria</taxon>
        <taxon>Saurischia</taxon>
        <taxon>Theropoda</taxon>
        <taxon>Coelurosauria</taxon>
        <taxon>Aves</taxon>
        <taxon>Neognathae</taxon>
        <taxon>Neoaves</taxon>
        <taxon>Otidimorphae</taxon>
        <taxon>Cuculiformes</taxon>
        <taxon>Neomorphidae</taxon>
        <taxon>Geococcyx</taxon>
    </lineage>
</organism>
<name>A0A7K4JAQ9_GEOCA</name>
<feature type="signal peptide" evidence="6">
    <location>
        <begin position="1"/>
        <end position="24"/>
    </location>
</feature>
<sequence>MTGKAVSAVLALLLISALGTQGEALPRSAMELRCQCINTHSKFIHPKFIHNVNLIPSGPHCKNVEVIATLRDGKEVCLDPTAPWVKLIIKAILDK</sequence>
<comment type="subcellular location">
    <subcellularLocation>
        <location evidence="1 6">Secreted</location>
    </subcellularLocation>
</comment>
<dbReference type="EMBL" id="VWPV01016649">
    <property type="protein sequence ID" value="NWH61629.1"/>
    <property type="molecule type" value="Genomic_DNA"/>
</dbReference>
<evidence type="ECO:0000256" key="5">
    <source>
        <dbReference type="ARBA" id="ARBA00023157"/>
    </source>
</evidence>
<dbReference type="InterPro" id="IPR018048">
    <property type="entry name" value="Chemokine_CXC_CS"/>
</dbReference>
<dbReference type="PANTHER" id="PTHR12015:SF198">
    <property type="entry name" value="PLATELET BASIC PROTEIN"/>
    <property type="match status" value="1"/>
</dbReference>
<keyword evidence="4 6" id="KW-0964">Secreted</keyword>
<dbReference type="SUPFAM" id="SSF54117">
    <property type="entry name" value="Interleukin 8-like chemokines"/>
    <property type="match status" value="1"/>
</dbReference>
<dbReference type="InterPro" id="IPR039809">
    <property type="entry name" value="Chemokine_b/g/d"/>
</dbReference>
<keyword evidence="6" id="KW-0732">Signal</keyword>
<comment type="similarity">
    <text evidence="2 6">Belongs to the intercrine alpha (chemokine CxC) family.</text>
</comment>
<reference evidence="8 9" key="1">
    <citation type="submission" date="2019-09" db="EMBL/GenBank/DDBJ databases">
        <title>Bird 10,000 Genomes (B10K) Project - Family phase.</title>
        <authorList>
            <person name="Zhang G."/>
        </authorList>
    </citation>
    <scope>NUCLEOTIDE SEQUENCE [LARGE SCALE GENOMIC DNA]</scope>
    <source>
        <strain evidence="8">B10K-CU-031-07</strain>
        <tissue evidence="8">Muscle</tissue>
    </source>
</reference>
<evidence type="ECO:0000259" key="7">
    <source>
        <dbReference type="SMART" id="SM00199"/>
    </source>
</evidence>
<evidence type="ECO:0000256" key="4">
    <source>
        <dbReference type="ARBA" id="ARBA00022525"/>
    </source>
</evidence>
<evidence type="ECO:0000256" key="3">
    <source>
        <dbReference type="ARBA" id="ARBA00022514"/>
    </source>
</evidence>
<dbReference type="SMART" id="SM00199">
    <property type="entry name" value="SCY"/>
    <property type="match status" value="1"/>
</dbReference>
<keyword evidence="3 6" id="KW-0202">Cytokine</keyword>
<dbReference type="GO" id="GO:0005615">
    <property type="term" value="C:extracellular space"/>
    <property type="evidence" value="ECO:0007669"/>
    <property type="project" value="UniProtKB-UniRule"/>
</dbReference>